<dbReference type="GO" id="GO:0007218">
    <property type="term" value="P:neuropeptide signaling pathway"/>
    <property type="evidence" value="ECO:0007669"/>
    <property type="project" value="UniProtKB-KW"/>
</dbReference>
<accession>E3T7V1</accession>
<keyword evidence="2" id="KW-0527">Neuropeptide</keyword>
<evidence type="ECO:0000313" key="2">
    <source>
        <dbReference type="EMBL" id="ADC84443.1"/>
    </source>
</evidence>
<evidence type="ECO:0000256" key="1">
    <source>
        <dbReference type="SAM" id="SignalP"/>
    </source>
</evidence>
<reference evidence="2" key="1">
    <citation type="submission" date="2009-12" db="EMBL/GenBank/DDBJ databases">
        <authorList>
            <person name="Collins C.J."/>
            <person name="Hou X."/>
            <person name="Romanova E.V."/>
            <person name="Miller C.M."/>
            <person name="Lambrus B.G."/>
            <person name="Sweedler J.V."/>
            <person name="Newmark P.A."/>
        </authorList>
    </citation>
    <scope>NUCLEOTIDE SEQUENCE</scope>
</reference>
<name>E3T7V1_SCHMD</name>
<proteinExistence type="evidence at transcript level"/>
<feature type="chain" id="PRO_5003182207" evidence="1">
    <location>
        <begin position="22"/>
        <end position="93"/>
    </location>
</feature>
<feature type="signal peptide" evidence="1">
    <location>
        <begin position="1"/>
        <end position="21"/>
    </location>
</feature>
<dbReference type="OrthoDB" id="6067791at2759"/>
<organism evidence="2">
    <name type="scientific">Schmidtea mediterranea</name>
    <name type="common">Freshwater planarian flatworm</name>
    <dbReference type="NCBI Taxonomy" id="79327"/>
    <lineage>
        <taxon>Eukaryota</taxon>
        <taxon>Metazoa</taxon>
        <taxon>Spiralia</taxon>
        <taxon>Lophotrochozoa</taxon>
        <taxon>Platyhelminthes</taxon>
        <taxon>Rhabditophora</taxon>
        <taxon>Seriata</taxon>
        <taxon>Tricladida</taxon>
        <taxon>Continenticola</taxon>
        <taxon>Geoplanoidea</taxon>
        <taxon>Dugesiidae</taxon>
        <taxon>Schmidtea</taxon>
    </lineage>
</organism>
<dbReference type="EMBL" id="GU295189">
    <property type="protein sequence ID" value="ADC84443.1"/>
    <property type="molecule type" value="mRNA"/>
</dbReference>
<protein>
    <submittedName>
        <fullName evidence="2">Neuropeptide 8</fullName>
    </submittedName>
</protein>
<keyword evidence="1" id="KW-0732">Signal</keyword>
<sequence>MKLVFMLLFSLNILILSNRWADGMMQDYLDRKLFLASKRLADKKDPRFSDQVWHSGYGKRNYYNRFDGQAWYSGYGKRNDAFDGQAWYSGYGR</sequence>
<dbReference type="AlphaFoldDB" id="E3T7V1"/>
<reference evidence="2" key="2">
    <citation type="journal article" date="2010" name="PLoS Biol.">
        <title>Genome-wide analyses reveal a role for peptide hormones in planarian germline development.</title>
        <authorList>
            <person name="Collins J.J."/>
            <person name="Hou X."/>
            <person name="Romanova E.V."/>
            <person name="Lambrus B.G."/>
            <person name="Miller C.M."/>
            <person name="Saberi A."/>
            <person name="Sweedler J.V."/>
            <person name="Newmark P.A."/>
        </authorList>
    </citation>
    <scope>NUCLEOTIDE SEQUENCE</scope>
</reference>